<dbReference type="EMBL" id="SRIO01000020">
    <property type="protein sequence ID" value="TFZ81551.1"/>
    <property type="molecule type" value="Genomic_DNA"/>
</dbReference>
<sequence>MTRTSVVAKGCAATLYWSAFIDSHGYEAAFPVKLSCWPRYLGFALLPVLSACGMKVPPSAAPTISPHPRTPELAEQSPTYWALVGEQALRRNDPAQAAQAYARAATLSDDIALIERAAQAALASGELALAAQLAERWRELDPAALQPLQIQFATALNANDLPAAGAALAELIAVHPDGEADALMDLPAVLAGEIRDRPDRLALLRPLAERYSGWAEFHYAHARLALLARNLTEAQAAVARARAQAPDWYRAKALAAQIAIETGHVEMGLAQLHAVVRKHGEDQGLRLDQARILLQLGRTEEAVRAFEALLKVNPDQPEALYALGLLKMEEGQTDAVFDYLTRLAATGDRQMDAYYYLGILERRRGRLQNALQWFSQVSGGDHVIQSQLLIAETLGDLGRVEAGRAHLAQLRARNAVLAPALYQGEGEWLFRAGYSDQSVSVFSEALSRFPDNRDFRYWRSLAAEQAGNLEMAESDLRMLLKSDPDDGIVLNALGYFLAVHTERLHEAEELIRRALSDDPSNPAILDSLGWVYFRQGDLDAAERYLVEAYERLSDPEVAAHLGELRWRQGRRGEARDIWHKARLAFPDHPVLRKTLRRYGEE</sequence>
<dbReference type="Gene3D" id="1.25.40.10">
    <property type="entry name" value="Tetratricopeptide repeat domain"/>
    <property type="match status" value="2"/>
</dbReference>
<evidence type="ECO:0000256" key="3">
    <source>
        <dbReference type="PROSITE-ProRule" id="PRU00339"/>
    </source>
</evidence>
<accession>A0A4Z0F8F2</accession>
<dbReference type="SUPFAM" id="SSF48452">
    <property type="entry name" value="TPR-like"/>
    <property type="match status" value="2"/>
</dbReference>
<dbReference type="PANTHER" id="PTHR45586">
    <property type="entry name" value="TPR REPEAT-CONTAINING PROTEIN PA4667"/>
    <property type="match status" value="1"/>
</dbReference>
<keyword evidence="1" id="KW-0677">Repeat</keyword>
<gene>
    <name evidence="4" type="ORF">E4680_12100</name>
</gene>
<protein>
    <submittedName>
        <fullName evidence="4">Tetratricopeptide repeat protein</fullName>
    </submittedName>
</protein>
<keyword evidence="2 3" id="KW-0802">TPR repeat</keyword>
<dbReference type="InterPro" id="IPR051012">
    <property type="entry name" value="CellSynth/LPSAsmb/PSIAsmb"/>
</dbReference>
<reference evidence="4 5" key="1">
    <citation type="journal article" date="2019" name="ISME J.">
        <title>Candidatus Macondimonas diazotrophica, a novel gammaproteobacterial genus dominating crude-oil-contaminated coastal sediments.</title>
        <authorList>
            <person name="Karthikeyan S."/>
            <person name="Konstantinidis K."/>
        </authorList>
    </citation>
    <scope>NUCLEOTIDE SEQUENCE [LARGE SCALE GENOMIC DNA]</scope>
    <source>
        <strain evidence="4 5">KTK01</strain>
    </source>
</reference>
<dbReference type="InterPro" id="IPR011990">
    <property type="entry name" value="TPR-like_helical_dom_sf"/>
</dbReference>
<name>A0A4Z0F8F2_9GAMM</name>
<dbReference type="InterPro" id="IPR019734">
    <property type="entry name" value="TPR_rpt"/>
</dbReference>
<dbReference type="Pfam" id="PF13432">
    <property type="entry name" value="TPR_16"/>
    <property type="match status" value="4"/>
</dbReference>
<dbReference type="SMART" id="SM00028">
    <property type="entry name" value="TPR"/>
    <property type="match status" value="6"/>
</dbReference>
<evidence type="ECO:0000313" key="4">
    <source>
        <dbReference type="EMBL" id="TFZ81551.1"/>
    </source>
</evidence>
<evidence type="ECO:0000313" key="5">
    <source>
        <dbReference type="Proteomes" id="UP000297890"/>
    </source>
</evidence>
<comment type="caution">
    <text evidence="4">The sequence shown here is derived from an EMBL/GenBank/DDBJ whole genome shotgun (WGS) entry which is preliminary data.</text>
</comment>
<feature type="repeat" description="TPR" evidence="3">
    <location>
        <begin position="283"/>
        <end position="316"/>
    </location>
</feature>
<dbReference type="PANTHER" id="PTHR45586:SF16">
    <property type="entry name" value="DOMAIN PROTEIN, PUTATIVE-RELATED"/>
    <property type="match status" value="1"/>
</dbReference>
<proteinExistence type="predicted"/>
<keyword evidence="5" id="KW-1185">Reference proteome</keyword>
<dbReference type="AlphaFoldDB" id="A0A4Z0F8F2"/>
<evidence type="ECO:0000256" key="1">
    <source>
        <dbReference type="ARBA" id="ARBA00022737"/>
    </source>
</evidence>
<dbReference type="OrthoDB" id="9766710at2"/>
<dbReference type="PROSITE" id="PS50005">
    <property type="entry name" value="TPR"/>
    <property type="match status" value="1"/>
</dbReference>
<dbReference type="Proteomes" id="UP000297890">
    <property type="component" value="Unassembled WGS sequence"/>
</dbReference>
<evidence type="ECO:0000256" key="2">
    <source>
        <dbReference type="ARBA" id="ARBA00022803"/>
    </source>
</evidence>
<organism evidence="4 5">
    <name type="scientific">Candidatus Macondimonas diazotrophica</name>
    <dbReference type="NCBI Taxonomy" id="2305248"/>
    <lineage>
        <taxon>Bacteria</taxon>
        <taxon>Pseudomonadati</taxon>
        <taxon>Pseudomonadota</taxon>
        <taxon>Gammaproteobacteria</taxon>
        <taxon>Chromatiales</taxon>
        <taxon>Ectothiorhodospiraceae</taxon>
        <taxon>Candidatus Macondimonas</taxon>
    </lineage>
</organism>